<name>A0A117USB3_9SPHN</name>
<dbReference type="STRING" id="1117702.AQZ52_17750"/>
<evidence type="ECO:0000313" key="1">
    <source>
        <dbReference type="EMBL" id="KUR69945.1"/>
    </source>
</evidence>
<protein>
    <submittedName>
        <fullName evidence="1">Uncharacterized protein</fullName>
    </submittedName>
</protein>
<dbReference type="Proteomes" id="UP000058012">
    <property type="component" value="Unassembled WGS sequence"/>
</dbReference>
<comment type="caution">
    <text evidence="1">The sequence shown here is derived from an EMBL/GenBank/DDBJ whole genome shotgun (WGS) entry which is preliminary data.</text>
</comment>
<reference evidence="1 2" key="1">
    <citation type="submission" date="2015-10" db="EMBL/GenBank/DDBJ databases">
        <title>Draft genome sequence of Novosphingobium fuchskuhlense DSM 25065 isolated from a surface water sample of the southwest basin of Lake Grosse Fuchskuhle.</title>
        <authorList>
            <person name="Ruckert C."/>
            <person name="Winkler A."/>
            <person name="Glaeser J."/>
            <person name="Grossart H.-P."/>
            <person name="Kalinowski J."/>
            <person name="Glaeser S."/>
        </authorList>
    </citation>
    <scope>NUCLEOTIDE SEQUENCE [LARGE SCALE GENOMIC DNA]</scope>
    <source>
        <strain evidence="1 2">FNE08-7</strain>
    </source>
</reference>
<dbReference type="EMBL" id="LLZS01000011">
    <property type="protein sequence ID" value="KUR69945.1"/>
    <property type="molecule type" value="Genomic_DNA"/>
</dbReference>
<evidence type="ECO:0000313" key="2">
    <source>
        <dbReference type="Proteomes" id="UP000058012"/>
    </source>
</evidence>
<sequence length="74" mass="8023">MQFAYSVTRRSTSASRWYFGSGLGQITAQALFGPLPQSPSGLEIGNEPRVACGQSAEPAWRHMAARQIGLDLLQ</sequence>
<proteinExistence type="predicted"/>
<accession>A0A117USB3</accession>
<keyword evidence="2" id="KW-1185">Reference proteome</keyword>
<dbReference type="AlphaFoldDB" id="A0A117USB3"/>
<gene>
    <name evidence="1" type="ORF">AQZ52_17750</name>
</gene>
<organism evidence="1 2">
    <name type="scientific">Novosphingobium fuchskuhlense</name>
    <dbReference type="NCBI Taxonomy" id="1117702"/>
    <lineage>
        <taxon>Bacteria</taxon>
        <taxon>Pseudomonadati</taxon>
        <taxon>Pseudomonadota</taxon>
        <taxon>Alphaproteobacteria</taxon>
        <taxon>Sphingomonadales</taxon>
        <taxon>Sphingomonadaceae</taxon>
        <taxon>Novosphingobium</taxon>
    </lineage>
</organism>